<dbReference type="InterPro" id="IPR036866">
    <property type="entry name" value="RibonucZ/Hydroxyglut_hydro"/>
</dbReference>
<comment type="catalytic activity">
    <reaction evidence="1 7">
        <text>an S-(2-hydroxyacyl)glutathione + H2O = a 2-hydroxy carboxylate + glutathione + H(+)</text>
        <dbReference type="Rhea" id="RHEA:21864"/>
        <dbReference type="ChEBI" id="CHEBI:15377"/>
        <dbReference type="ChEBI" id="CHEBI:15378"/>
        <dbReference type="ChEBI" id="CHEBI:57925"/>
        <dbReference type="ChEBI" id="CHEBI:58896"/>
        <dbReference type="ChEBI" id="CHEBI:71261"/>
        <dbReference type="EC" id="3.1.2.6"/>
    </reaction>
</comment>
<evidence type="ECO:0000256" key="7">
    <source>
        <dbReference type="HAMAP-Rule" id="MF_01374"/>
    </source>
</evidence>
<reference evidence="9 10" key="1">
    <citation type="submission" date="2019-11" db="EMBL/GenBank/DDBJ databases">
        <title>Draft Genome Sequences of Six Type Strains of the Genus Massilia.</title>
        <authorList>
            <person name="Miess H."/>
            <person name="Frediansyah A."/>
            <person name="Goeker M."/>
            <person name="Gross H."/>
        </authorList>
    </citation>
    <scope>NUCLEOTIDE SEQUENCE [LARGE SCALE GENOMIC DNA]</scope>
    <source>
        <strain evidence="9 10">DSM 17513</strain>
    </source>
</reference>
<protein>
    <recommendedName>
        <fullName evidence="7">Hydroxyacylglutathione hydrolase</fullName>
        <ecNumber evidence="7">3.1.2.6</ecNumber>
    </recommendedName>
    <alternativeName>
        <fullName evidence="7">Glyoxalase II</fullName>
        <shortName evidence="7">Glx II</shortName>
    </alternativeName>
</protein>
<dbReference type="GO" id="GO:0046872">
    <property type="term" value="F:metal ion binding"/>
    <property type="evidence" value="ECO:0007669"/>
    <property type="project" value="UniProtKB-KW"/>
</dbReference>
<feature type="domain" description="Metallo-beta-lactamase" evidence="8">
    <location>
        <begin position="49"/>
        <end position="212"/>
    </location>
</feature>
<dbReference type="PANTHER" id="PTHR43705:SF1">
    <property type="entry name" value="HYDROXYACYLGLUTATHIONE HYDROLASE GLOB"/>
    <property type="match status" value="1"/>
</dbReference>
<dbReference type="CDD" id="cd07723">
    <property type="entry name" value="hydroxyacylglutathione_hydrolase_MBL-fold"/>
    <property type="match status" value="1"/>
</dbReference>
<feature type="binding site" evidence="7">
    <location>
        <position position="95"/>
    </location>
    <ligand>
        <name>Zn(2+)</name>
        <dbReference type="ChEBI" id="CHEBI:29105"/>
        <label>2</label>
    </ligand>
</feature>
<dbReference type="SUPFAM" id="SSF56281">
    <property type="entry name" value="Metallo-hydrolase/oxidoreductase"/>
    <property type="match status" value="1"/>
</dbReference>
<comment type="cofactor">
    <cofactor evidence="7">
        <name>Zn(2+)</name>
        <dbReference type="ChEBI" id="CHEBI:29105"/>
    </cofactor>
    <text evidence="7">Binds 2 Zn(2+) ions per subunit.</text>
</comment>
<dbReference type="HAMAP" id="MF_01374">
    <property type="entry name" value="Glyoxalase_2"/>
    <property type="match status" value="1"/>
</dbReference>
<evidence type="ECO:0000256" key="6">
    <source>
        <dbReference type="ARBA" id="ARBA00022833"/>
    </source>
</evidence>
<dbReference type="GO" id="GO:0004416">
    <property type="term" value="F:hydroxyacylglutathione hydrolase activity"/>
    <property type="evidence" value="ECO:0007669"/>
    <property type="project" value="UniProtKB-UniRule"/>
</dbReference>
<dbReference type="PIRSF" id="PIRSF005457">
    <property type="entry name" value="Glx"/>
    <property type="match status" value="1"/>
</dbReference>
<dbReference type="EMBL" id="WNWM01000002">
    <property type="protein sequence ID" value="MUI16385.1"/>
    <property type="molecule type" value="Genomic_DNA"/>
</dbReference>
<dbReference type="Gene3D" id="3.60.15.10">
    <property type="entry name" value="Ribonuclease Z/Hydroxyacylglutathione hydrolase-like"/>
    <property type="match status" value="1"/>
</dbReference>
<feature type="binding site" evidence="7">
    <location>
        <position position="90"/>
    </location>
    <ligand>
        <name>Zn(2+)</name>
        <dbReference type="ChEBI" id="CHEBI:29105"/>
        <label>1</label>
    </ligand>
</feature>
<feature type="binding site" evidence="7">
    <location>
        <position position="174"/>
    </location>
    <ligand>
        <name>Zn(2+)</name>
        <dbReference type="ChEBI" id="CHEBI:29105"/>
        <label>1</label>
    </ligand>
</feature>
<dbReference type="Pfam" id="PF16123">
    <property type="entry name" value="HAGH_C"/>
    <property type="match status" value="1"/>
</dbReference>
<evidence type="ECO:0000256" key="4">
    <source>
        <dbReference type="ARBA" id="ARBA00022723"/>
    </source>
</evidence>
<dbReference type="SMART" id="SM00849">
    <property type="entry name" value="Lactamase_B"/>
    <property type="match status" value="1"/>
</dbReference>
<dbReference type="PANTHER" id="PTHR43705">
    <property type="entry name" value="HYDROXYACYLGLUTATHIONE HYDROLASE"/>
    <property type="match status" value="1"/>
</dbReference>
<dbReference type="AlphaFoldDB" id="A0A6I3XX96"/>
<accession>A0A6I3XX96</accession>
<dbReference type="InterPro" id="IPR001279">
    <property type="entry name" value="Metallo-B-lactamas"/>
</dbReference>
<dbReference type="GO" id="GO:0019243">
    <property type="term" value="P:methylglyoxal catabolic process to D-lactate via S-lactoyl-glutathione"/>
    <property type="evidence" value="ECO:0007669"/>
    <property type="project" value="UniProtKB-UniRule"/>
</dbReference>
<evidence type="ECO:0000313" key="10">
    <source>
        <dbReference type="Proteomes" id="UP000431684"/>
    </source>
</evidence>
<comment type="similarity">
    <text evidence="3 7">Belongs to the metallo-beta-lactamase superfamily. Glyoxalase II family.</text>
</comment>
<evidence type="ECO:0000259" key="8">
    <source>
        <dbReference type="SMART" id="SM00849"/>
    </source>
</evidence>
<dbReference type="InterPro" id="IPR017782">
    <property type="entry name" value="Hydroxyacylglutathione_Hdrlase"/>
</dbReference>
<gene>
    <name evidence="7 9" type="primary">gloB</name>
    <name evidence="9" type="ORF">GJV26_28595</name>
</gene>
<dbReference type="UniPathway" id="UPA00619">
    <property type="reaction ID" value="UER00676"/>
</dbReference>
<feature type="binding site" evidence="7">
    <location>
        <position position="212"/>
    </location>
    <ligand>
        <name>Zn(2+)</name>
        <dbReference type="ChEBI" id="CHEBI:29105"/>
        <label>2</label>
    </ligand>
</feature>
<dbReference type="InterPro" id="IPR050110">
    <property type="entry name" value="Glyoxalase_II_hydrolase"/>
</dbReference>
<dbReference type="OrthoDB" id="9802248at2"/>
<dbReference type="InterPro" id="IPR035680">
    <property type="entry name" value="Clx_II_MBL"/>
</dbReference>
<evidence type="ECO:0000313" key="9">
    <source>
        <dbReference type="EMBL" id="MUI16385.1"/>
    </source>
</evidence>
<comment type="caution">
    <text evidence="9">The sequence shown here is derived from an EMBL/GenBank/DDBJ whole genome shotgun (WGS) entry which is preliminary data.</text>
</comment>
<dbReference type="EC" id="3.1.2.6" evidence="7"/>
<keyword evidence="4 7" id="KW-0479">Metal-binding</keyword>
<sequence length="301" mass="31625">MTESTPVSSSVHASVPAVPTASPAASASEAASGSSPASLHILPVPAFSDNYLWLIHDGRHAAVVDPGDAAPILAALREHALTLTAILLTHHHRDHIGGVPALLQCHDVPVYGPRHDGIAAVTVPLGEGDRITVPGLGLELAIMDVPGHTNGHIAYYSDSEEAGGEGMRRLFSGDTLFAGGCGRLFEGTPAQMAASLDKLAALPPDTQVFCAHEYTLSNLRFALAVEPGNEALQARMAVDSAKRRDGVPTVPSTIGIERATNPFLRYREPRIAQRLAADGKVAPDAAPLAVFAALREYKNHF</sequence>
<comment type="function">
    <text evidence="7">Thiolesterase that catalyzes the hydrolysis of S-D-lactoyl-glutathione to form glutathione and D-lactic acid.</text>
</comment>
<feature type="binding site" evidence="7">
    <location>
        <position position="148"/>
    </location>
    <ligand>
        <name>Zn(2+)</name>
        <dbReference type="ChEBI" id="CHEBI:29105"/>
        <label>1</label>
    </ligand>
</feature>
<comment type="pathway">
    <text evidence="2 7">Secondary metabolite metabolism; methylglyoxal degradation; (R)-lactate from methylglyoxal: step 2/2.</text>
</comment>
<feature type="binding site" evidence="7">
    <location>
        <position position="92"/>
    </location>
    <ligand>
        <name>Zn(2+)</name>
        <dbReference type="ChEBI" id="CHEBI:29105"/>
        <label>1</label>
    </ligand>
</feature>
<keyword evidence="6 7" id="KW-0862">Zinc</keyword>
<dbReference type="Proteomes" id="UP000431684">
    <property type="component" value="Unassembled WGS sequence"/>
</dbReference>
<proteinExistence type="inferred from homology"/>
<evidence type="ECO:0000256" key="1">
    <source>
        <dbReference type="ARBA" id="ARBA00001623"/>
    </source>
</evidence>
<name>A0A6I3XX96_9BURK</name>
<evidence type="ECO:0000256" key="2">
    <source>
        <dbReference type="ARBA" id="ARBA00004963"/>
    </source>
</evidence>
<evidence type="ECO:0000256" key="3">
    <source>
        <dbReference type="ARBA" id="ARBA00006759"/>
    </source>
</evidence>
<dbReference type="InterPro" id="IPR032282">
    <property type="entry name" value="HAGH_C"/>
</dbReference>
<organism evidence="9 10">
    <name type="scientific">Pseudoduganella dura</name>
    <dbReference type="NCBI Taxonomy" id="321982"/>
    <lineage>
        <taxon>Bacteria</taxon>
        <taxon>Pseudomonadati</taxon>
        <taxon>Pseudomonadota</taxon>
        <taxon>Betaproteobacteria</taxon>
        <taxon>Burkholderiales</taxon>
        <taxon>Oxalobacteraceae</taxon>
        <taxon>Telluria group</taxon>
        <taxon>Pseudoduganella</taxon>
    </lineage>
</organism>
<comment type="subunit">
    <text evidence="7">Monomer.</text>
</comment>
<keyword evidence="10" id="KW-1185">Reference proteome</keyword>
<feature type="binding site" evidence="7">
    <location>
        <position position="94"/>
    </location>
    <ligand>
        <name>Zn(2+)</name>
        <dbReference type="ChEBI" id="CHEBI:29105"/>
        <label>2</label>
    </ligand>
</feature>
<feature type="binding site" evidence="7">
    <location>
        <position position="174"/>
    </location>
    <ligand>
        <name>Zn(2+)</name>
        <dbReference type="ChEBI" id="CHEBI:29105"/>
        <label>2</label>
    </ligand>
</feature>
<dbReference type="NCBIfam" id="TIGR03413">
    <property type="entry name" value="GSH_gloB"/>
    <property type="match status" value="1"/>
</dbReference>
<keyword evidence="5 7" id="KW-0378">Hydrolase</keyword>
<evidence type="ECO:0000256" key="5">
    <source>
        <dbReference type="ARBA" id="ARBA00022801"/>
    </source>
</evidence>
<dbReference type="Pfam" id="PF00753">
    <property type="entry name" value="Lactamase_B"/>
    <property type="match status" value="1"/>
</dbReference>